<evidence type="ECO:0000313" key="1">
    <source>
        <dbReference type="EMBL" id="KAJ1893379.1"/>
    </source>
</evidence>
<proteinExistence type="predicted"/>
<sequence length="329" mass="35162">MSAHTTAPLSMSSKPPAGGYYAVRVGRSPGVYRSWDECKAVVDGYPSAKFQRFKTATEAEAFASETVSSAAGISLADKTTTTTTAMPISVTPVGPRRNKRPAPYQTISGSRSSNSSSATNIHNNSNNNTSRVTTTTVDTAVGPTRPNLSNLGRTRPPRAAQPTKQSITHPGMKPPAAGILDDGTLVVYTDGASSKNGHKGARAGLGVYFGHSDPRNLAEPLLGAKQTNQRAELSAIIRALEVTPTVPKMCICSDSMYSINCLTVWFRNWERTAWINSQGKPVENDDLVKHALTLIRERSGSVRFVHVRGHSGIEGNEEADRLAVRGALS</sequence>
<dbReference type="Proteomes" id="UP001150581">
    <property type="component" value="Unassembled WGS sequence"/>
</dbReference>
<comment type="caution">
    <text evidence="1">The sequence shown here is derived from an EMBL/GenBank/DDBJ whole genome shotgun (WGS) entry which is preliminary data.</text>
</comment>
<keyword evidence="2" id="KW-1185">Reference proteome</keyword>
<gene>
    <name evidence="1" type="ORF">LPJ66_005802</name>
</gene>
<evidence type="ECO:0000313" key="2">
    <source>
        <dbReference type="Proteomes" id="UP001150581"/>
    </source>
</evidence>
<protein>
    <submittedName>
        <fullName evidence="1">Uncharacterized protein</fullName>
    </submittedName>
</protein>
<accession>A0ACC1IFT8</accession>
<reference evidence="1" key="1">
    <citation type="submission" date="2022-07" db="EMBL/GenBank/DDBJ databases">
        <title>Phylogenomic reconstructions and comparative analyses of Kickxellomycotina fungi.</title>
        <authorList>
            <person name="Reynolds N.K."/>
            <person name="Stajich J.E."/>
            <person name="Barry K."/>
            <person name="Grigoriev I.V."/>
            <person name="Crous P."/>
            <person name="Smith M.E."/>
        </authorList>
    </citation>
    <scope>NUCLEOTIDE SEQUENCE</scope>
    <source>
        <strain evidence="1">Benny 63K</strain>
    </source>
</reference>
<dbReference type="EMBL" id="JANBPG010000846">
    <property type="protein sequence ID" value="KAJ1893379.1"/>
    <property type="molecule type" value="Genomic_DNA"/>
</dbReference>
<organism evidence="1 2">
    <name type="scientific">Kickxella alabastrina</name>
    <dbReference type="NCBI Taxonomy" id="61397"/>
    <lineage>
        <taxon>Eukaryota</taxon>
        <taxon>Fungi</taxon>
        <taxon>Fungi incertae sedis</taxon>
        <taxon>Zoopagomycota</taxon>
        <taxon>Kickxellomycotina</taxon>
        <taxon>Kickxellomycetes</taxon>
        <taxon>Kickxellales</taxon>
        <taxon>Kickxellaceae</taxon>
        <taxon>Kickxella</taxon>
    </lineage>
</organism>
<name>A0ACC1IFT8_9FUNG</name>